<organism evidence="4 5">
    <name type="scientific">Sulfoacidibacillus thermotolerans</name>
    <name type="common">Acidibacillus sulfuroxidans</name>
    <dbReference type="NCBI Taxonomy" id="1765684"/>
    <lineage>
        <taxon>Bacteria</taxon>
        <taxon>Bacillati</taxon>
        <taxon>Bacillota</taxon>
        <taxon>Bacilli</taxon>
        <taxon>Bacillales</taxon>
        <taxon>Alicyclobacillaceae</taxon>
        <taxon>Sulfoacidibacillus</taxon>
    </lineage>
</organism>
<comment type="catalytic activity">
    <reaction evidence="3">
        <text>dTTP + H2O = dTMP + diphosphate + H(+)</text>
        <dbReference type="Rhea" id="RHEA:28534"/>
        <dbReference type="ChEBI" id="CHEBI:15377"/>
        <dbReference type="ChEBI" id="CHEBI:15378"/>
        <dbReference type="ChEBI" id="CHEBI:33019"/>
        <dbReference type="ChEBI" id="CHEBI:37568"/>
        <dbReference type="ChEBI" id="CHEBI:63528"/>
        <dbReference type="EC" id="3.6.1.9"/>
    </reaction>
</comment>
<evidence type="ECO:0000313" key="5">
    <source>
        <dbReference type="Proteomes" id="UP000245380"/>
    </source>
</evidence>
<feature type="site" description="Important for substrate specificity" evidence="3">
    <location>
        <position position="155"/>
    </location>
</feature>
<comment type="function">
    <text evidence="3">Nucleoside triphosphate pyrophosphatase that hydrolyzes dTTP and UTP. May have a dual role in cell division arrest and in preventing the incorporation of modified nucleotides into cellular nucleic acids.</text>
</comment>
<dbReference type="AlphaFoldDB" id="A0A2U3DC07"/>
<comment type="similarity">
    <text evidence="3">Belongs to the Maf family. YhdE subfamily.</text>
</comment>
<protein>
    <recommendedName>
        <fullName evidence="3">dTTP/UTP pyrophosphatase</fullName>
        <shortName evidence="3">dTTPase/UTPase</shortName>
        <ecNumber evidence="3">3.6.1.9</ecNumber>
    </recommendedName>
    <alternativeName>
        <fullName evidence="3">Nucleoside triphosphate pyrophosphatase</fullName>
    </alternativeName>
    <alternativeName>
        <fullName evidence="3">Nucleotide pyrophosphatase</fullName>
        <shortName evidence="3">Nucleotide PPase</shortName>
    </alternativeName>
</protein>
<dbReference type="CDD" id="cd00555">
    <property type="entry name" value="Maf"/>
    <property type="match status" value="1"/>
</dbReference>
<dbReference type="PANTHER" id="PTHR43213:SF5">
    <property type="entry name" value="BIFUNCTIONAL DTTP_UTP PYROPHOSPHATASE_METHYLTRANSFERASE PROTEIN-RELATED"/>
    <property type="match status" value="1"/>
</dbReference>
<name>A0A2U3DC07_SULT2</name>
<dbReference type="EMBL" id="MPDK01000002">
    <property type="protein sequence ID" value="PWI58827.1"/>
    <property type="molecule type" value="Genomic_DNA"/>
</dbReference>
<reference evidence="4 5" key="1">
    <citation type="submission" date="2016-11" db="EMBL/GenBank/DDBJ databases">
        <title>Comparative genomics of Acidibacillus ferroxidans species.</title>
        <authorList>
            <person name="Oliveira G."/>
            <person name="Nunes G."/>
            <person name="Oliveira R."/>
            <person name="Araujo F."/>
            <person name="Salim A."/>
            <person name="Scholte L."/>
            <person name="Morais D."/>
            <person name="Nancucheo I."/>
            <person name="Johnson D.B."/>
            <person name="Grail B."/>
            <person name="Bittencourt J."/>
            <person name="Valadares R."/>
        </authorList>
    </citation>
    <scope>NUCLEOTIDE SEQUENCE [LARGE SCALE GENOMIC DNA]</scope>
    <source>
        <strain evidence="4 5">Y002</strain>
    </source>
</reference>
<dbReference type="Proteomes" id="UP000245380">
    <property type="component" value="Unassembled WGS sequence"/>
</dbReference>
<dbReference type="InterPro" id="IPR003697">
    <property type="entry name" value="Maf-like"/>
</dbReference>
<sequence length="191" mass="20934">MVPEVVLASSSPRRTELLRMLGIAHRVVSVPVNETMIFGDSVPSNVSRLAREKALAVASRVTQGLVIGADTVVVFDNQIFGKPTDANDAVDMLRKLQGHVHEVFSGVAVIDAKTLMARMDYRRVEVKMRKLSDAEIVSYVNTREPLDKAGAYAIQGVGARFIEWICGDYYAVVGLPLELTAHLLIESGYSF</sequence>
<proteinExistence type="inferred from homology"/>
<dbReference type="InterPro" id="IPR029001">
    <property type="entry name" value="ITPase-like_fam"/>
</dbReference>
<comment type="cofactor">
    <cofactor evidence="1 3">
        <name>a divalent metal cation</name>
        <dbReference type="ChEBI" id="CHEBI:60240"/>
    </cofactor>
</comment>
<dbReference type="EC" id="3.6.1.9" evidence="3"/>
<evidence type="ECO:0000256" key="3">
    <source>
        <dbReference type="HAMAP-Rule" id="MF_00528"/>
    </source>
</evidence>
<evidence type="ECO:0000256" key="2">
    <source>
        <dbReference type="ARBA" id="ARBA00022801"/>
    </source>
</evidence>
<feature type="active site" description="Proton acceptor" evidence="3">
    <location>
        <position position="70"/>
    </location>
</feature>
<dbReference type="SUPFAM" id="SSF52972">
    <property type="entry name" value="ITPase-like"/>
    <property type="match status" value="1"/>
</dbReference>
<feature type="site" description="Important for substrate specificity" evidence="3">
    <location>
        <position position="13"/>
    </location>
</feature>
<dbReference type="GO" id="GO:0005737">
    <property type="term" value="C:cytoplasm"/>
    <property type="evidence" value="ECO:0007669"/>
    <property type="project" value="UniProtKB-SubCell"/>
</dbReference>
<keyword evidence="2 3" id="KW-0378">Hydrolase</keyword>
<dbReference type="Pfam" id="PF02545">
    <property type="entry name" value="Maf"/>
    <property type="match status" value="1"/>
</dbReference>
<dbReference type="PIRSF" id="PIRSF006305">
    <property type="entry name" value="Maf"/>
    <property type="match status" value="1"/>
</dbReference>
<evidence type="ECO:0000313" key="4">
    <source>
        <dbReference type="EMBL" id="PWI58827.1"/>
    </source>
</evidence>
<dbReference type="NCBIfam" id="TIGR00172">
    <property type="entry name" value="maf"/>
    <property type="match status" value="1"/>
</dbReference>
<dbReference type="GO" id="GO:0009117">
    <property type="term" value="P:nucleotide metabolic process"/>
    <property type="evidence" value="ECO:0007669"/>
    <property type="project" value="UniProtKB-KW"/>
</dbReference>
<dbReference type="HAMAP" id="MF_00528">
    <property type="entry name" value="Maf"/>
    <property type="match status" value="1"/>
</dbReference>
<feature type="site" description="Important for substrate specificity" evidence="3">
    <location>
        <position position="71"/>
    </location>
</feature>
<keyword evidence="3" id="KW-0963">Cytoplasm</keyword>
<dbReference type="GO" id="GO:0036221">
    <property type="term" value="F:UTP diphosphatase activity"/>
    <property type="evidence" value="ECO:0007669"/>
    <property type="project" value="RHEA"/>
</dbReference>
<accession>A0A2U3DC07</accession>
<comment type="subcellular location">
    <subcellularLocation>
        <location evidence="3">Cytoplasm</location>
    </subcellularLocation>
</comment>
<dbReference type="Gene3D" id="3.90.950.10">
    <property type="match status" value="1"/>
</dbReference>
<keyword evidence="5" id="KW-1185">Reference proteome</keyword>
<evidence type="ECO:0000256" key="1">
    <source>
        <dbReference type="ARBA" id="ARBA00001968"/>
    </source>
</evidence>
<dbReference type="GO" id="GO:0036218">
    <property type="term" value="F:dTTP diphosphatase activity"/>
    <property type="evidence" value="ECO:0007669"/>
    <property type="project" value="RHEA"/>
</dbReference>
<comment type="caution">
    <text evidence="4">The sequence shown here is derived from an EMBL/GenBank/DDBJ whole genome shotgun (WGS) entry which is preliminary data.</text>
</comment>
<dbReference type="PANTHER" id="PTHR43213">
    <property type="entry name" value="BIFUNCTIONAL DTTP/UTP PYROPHOSPHATASE/METHYLTRANSFERASE PROTEIN-RELATED"/>
    <property type="match status" value="1"/>
</dbReference>
<comment type="catalytic activity">
    <reaction evidence="3">
        <text>UTP + H2O = UMP + diphosphate + H(+)</text>
        <dbReference type="Rhea" id="RHEA:29395"/>
        <dbReference type="ChEBI" id="CHEBI:15377"/>
        <dbReference type="ChEBI" id="CHEBI:15378"/>
        <dbReference type="ChEBI" id="CHEBI:33019"/>
        <dbReference type="ChEBI" id="CHEBI:46398"/>
        <dbReference type="ChEBI" id="CHEBI:57865"/>
        <dbReference type="EC" id="3.6.1.9"/>
    </reaction>
</comment>
<keyword evidence="3" id="KW-0546">Nucleotide metabolism</keyword>
<gene>
    <name evidence="4" type="ORF">BM613_01680</name>
</gene>
<comment type="caution">
    <text evidence="3">Lacks conserved residue(s) required for the propagation of feature annotation.</text>
</comment>